<evidence type="ECO:0000256" key="4">
    <source>
        <dbReference type="SAM" id="Coils"/>
    </source>
</evidence>
<feature type="transmembrane region" description="Helical" evidence="6">
    <location>
        <begin position="305"/>
        <end position="326"/>
    </location>
</feature>
<reference evidence="7" key="1">
    <citation type="submission" date="2021-01" db="EMBL/GenBank/DDBJ databases">
        <authorList>
            <person name="Kaushik A."/>
        </authorList>
    </citation>
    <scope>NUCLEOTIDE SEQUENCE</scope>
    <source>
        <strain evidence="7">AG1-1C</strain>
    </source>
</reference>
<proteinExistence type="predicted"/>
<dbReference type="PROSITE" id="PS50082">
    <property type="entry name" value="WD_REPEATS_2"/>
    <property type="match status" value="1"/>
</dbReference>
<keyword evidence="2" id="KW-0677">Repeat</keyword>
<evidence type="ECO:0000256" key="5">
    <source>
        <dbReference type="SAM" id="MobiDB-lite"/>
    </source>
</evidence>
<dbReference type="GO" id="GO:0034657">
    <property type="term" value="C:GID complex"/>
    <property type="evidence" value="ECO:0007669"/>
    <property type="project" value="TreeGrafter"/>
</dbReference>
<feature type="coiled-coil region" evidence="4">
    <location>
        <begin position="9"/>
        <end position="36"/>
    </location>
</feature>
<dbReference type="PANTHER" id="PTHR22838:SF0">
    <property type="entry name" value="WD REPEAT-CONTAINING PROTEIN 26"/>
    <property type="match status" value="1"/>
</dbReference>
<name>A0A8H2WIC5_9AGAM</name>
<dbReference type="EMBL" id="CAJMWS010000189">
    <property type="protein sequence ID" value="CAE6376641.1"/>
    <property type="molecule type" value="Genomic_DNA"/>
</dbReference>
<dbReference type="InterPro" id="IPR011041">
    <property type="entry name" value="Quinoprot_gluc/sorb_DH_b-prop"/>
</dbReference>
<accession>A0A8H2WIC5</accession>
<keyword evidence="6" id="KW-0472">Membrane</keyword>
<keyword evidence="6" id="KW-1133">Transmembrane helix</keyword>
<evidence type="ECO:0000256" key="1">
    <source>
        <dbReference type="ARBA" id="ARBA00022574"/>
    </source>
</evidence>
<feature type="region of interest" description="Disordered" evidence="5">
    <location>
        <begin position="119"/>
        <end position="146"/>
    </location>
</feature>
<protein>
    <submittedName>
        <fullName evidence="7">Uncharacterized protein</fullName>
    </submittedName>
</protein>
<dbReference type="Pfam" id="PF00400">
    <property type="entry name" value="WD40"/>
    <property type="match status" value="1"/>
</dbReference>
<dbReference type="PANTHER" id="PTHR22838">
    <property type="entry name" value="WD REPEAT PROTEIN 26-RELATED"/>
    <property type="match status" value="1"/>
</dbReference>
<keyword evidence="4" id="KW-0175">Coiled coil</keyword>
<gene>
    <name evidence="7" type="ORF">RDB_LOCUS30027</name>
</gene>
<dbReference type="InterPro" id="IPR015943">
    <property type="entry name" value="WD40/YVTN_repeat-like_dom_sf"/>
</dbReference>
<feature type="transmembrane region" description="Helical" evidence="6">
    <location>
        <begin position="379"/>
        <end position="404"/>
    </location>
</feature>
<organism evidence="7 8">
    <name type="scientific">Rhizoctonia solani</name>
    <dbReference type="NCBI Taxonomy" id="456999"/>
    <lineage>
        <taxon>Eukaryota</taxon>
        <taxon>Fungi</taxon>
        <taxon>Dikarya</taxon>
        <taxon>Basidiomycota</taxon>
        <taxon>Agaricomycotina</taxon>
        <taxon>Agaricomycetes</taxon>
        <taxon>Cantharellales</taxon>
        <taxon>Ceratobasidiaceae</taxon>
        <taxon>Rhizoctonia</taxon>
    </lineage>
</organism>
<dbReference type="AlphaFoldDB" id="A0A8H2WIC5"/>
<sequence length="1001" mass="112910">MPRDLGISVNKRRQALLALLEELSELKEEVETEKRYDAYPMIEDDRSFNSAEGIERFRAFDECIDLLVLKLQSFANAVRQLASSAGLLNATNQLRCCLPVIQRLFRDNASKLFDSIPGPTDIASKAHRRRAGPKRRETGEAVQQNSHSVDIRALPFDLELLAQALETFVDHLNDVPEFIDESVHTTHGAVNISVTAFAKDLKYRASCLKEFDDRLTTKDQVILGYINDLTEDLVSHTTCVRDSLNAFIEAGQEGVGVPAIRYSQQRMATSLQNLSTVATFFSGVTATTIQFSFELHGTLLTDLVNALWISSLVFSIASAINAQLAYHWRAAMYRSPKCYVPWWVSIWIVYTPLAFLVVSSVAFSIGLCVFTYSSEQSPAVRAFVTYCTVATSSGLLFVGIWFALERWTFLSTNGRRWLLNILAERVHNLWNSTIIGTSEPAIAIFDFFKEIKSKANRLLSRIFTCIRLPKDTNRVPGVVRVELPESDMEAQRSRDCVTCSDFNSPKGGVNMVINDSPRIGYYTGRRGLLNSSESNEATETGALFQGARIPNTDSSQLAFAPSGSNIPSTQNAKFRALVRRVIYMLRITPQPWPGYWADFSPPIDLMPSSSRDLIQNRLIPQRIRTYVPMLRTLQPGQLLNEHLGLVRHLQFSPDGKFLATCSWDRTALIWKVDSGASMEIELMHSLVRNDQVGGLVSQVAWSPSGHQLLTRQRRCIRLWIPKTRVCWRTILRERDVQSIAWMPRSGSKFISVEWRVGSSQPNSETENRSCHIEKIEGSNLAIIEVGGDVSSTEKIHHLERLQVWDAQVMPDEERVVCVATLLQSQTKDQPMNSRYEKRIIIYNFSTRKIESQAPLLQDVKNVTLTALGNYALVSYENKAPPQTWRIDEVREDGYERKTCKLSISQTYISYLKDPVEFAGPSFFGGPKDTFVLAASRAGEIYIWERSSGIRLHTITTPSNRELTSLAWNRKSPHQFMLAAAARDGTIRLCKHSGSRNYNVNS</sequence>
<evidence type="ECO:0000256" key="3">
    <source>
        <dbReference type="PROSITE-ProRule" id="PRU00221"/>
    </source>
</evidence>
<dbReference type="SMART" id="SM00320">
    <property type="entry name" value="WD40"/>
    <property type="match status" value="2"/>
</dbReference>
<comment type="caution">
    <text evidence="7">The sequence shown here is derived from an EMBL/GenBank/DDBJ whole genome shotgun (WGS) entry which is preliminary data.</text>
</comment>
<dbReference type="Gene3D" id="2.130.10.10">
    <property type="entry name" value="YVTN repeat-like/Quinoprotein amine dehydrogenase"/>
    <property type="match status" value="2"/>
</dbReference>
<dbReference type="PROSITE" id="PS50294">
    <property type="entry name" value="WD_REPEATS_REGION"/>
    <property type="match status" value="1"/>
</dbReference>
<dbReference type="InterPro" id="IPR051350">
    <property type="entry name" value="WD_repeat-ST_regulator"/>
</dbReference>
<feature type="transmembrane region" description="Helical" evidence="6">
    <location>
        <begin position="271"/>
        <end position="293"/>
    </location>
</feature>
<evidence type="ECO:0000256" key="2">
    <source>
        <dbReference type="ARBA" id="ARBA00022737"/>
    </source>
</evidence>
<evidence type="ECO:0000313" key="7">
    <source>
        <dbReference type="EMBL" id="CAE6376641.1"/>
    </source>
</evidence>
<dbReference type="InterPro" id="IPR001680">
    <property type="entry name" value="WD40_rpt"/>
</dbReference>
<feature type="transmembrane region" description="Helical" evidence="6">
    <location>
        <begin position="347"/>
        <end position="373"/>
    </location>
</feature>
<evidence type="ECO:0000313" key="8">
    <source>
        <dbReference type="Proteomes" id="UP000663846"/>
    </source>
</evidence>
<dbReference type="Proteomes" id="UP000663846">
    <property type="component" value="Unassembled WGS sequence"/>
</dbReference>
<keyword evidence="1 3" id="KW-0853">WD repeat</keyword>
<keyword evidence="6" id="KW-0812">Transmembrane</keyword>
<evidence type="ECO:0000256" key="6">
    <source>
        <dbReference type="SAM" id="Phobius"/>
    </source>
</evidence>
<dbReference type="GO" id="GO:0043161">
    <property type="term" value="P:proteasome-mediated ubiquitin-dependent protein catabolic process"/>
    <property type="evidence" value="ECO:0007669"/>
    <property type="project" value="TreeGrafter"/>
</dbReference>
<dbReference type="SUPFAM" id="SSF50952">
    <property type="entry name" value="Soluble quinoprotein glucose dehydrogenase"/>
    <property type="match status" value="1"/>
</dbReference>
<feature type="repeat" description="WD" evidence="3">
    <location>
        <begin position="639"/>
        <end position="680"/>
    </location>
</feature>